<dbReference type="InterPro" id="IPR027365">
    <property type="entry name" value="GNAT_acetyltra_YdfB-like"/>
</dbReference>
<evidence type="ECO:0000313" key="3">
    <source>
        <dbReference type="Proteomes" id="UP000280197"/>
    </source>
</evidence>
<proteinExistence type="predicted"/>
<evidence type="ECO:0000313" key="2">
    <source>
        <dbReference type="EMBL" id="AZP15194.1"/>
    </source>
</evidence>
<dbReference type="PROSITE" id="PS51186">
    <property type="entry name" value="GNAT"/>
    <property type="match status" value="1"/>
</dbReference>
<keyword evidence="3" id="KW-1185">Reference proteome</keyword>
<dbReference type="KEGG" id="saqu:EJC51_03170"/>
<protein>
    <submittedName>
        <fullName evidence="2">GNAT family N-acetyltransferase</fullName>
    </submittedName>
</protein>
<dbReference type="InterPro" id="IPR016181">
    <property type="entry name" value="Acyl_CoA_acyltransferase"/>
</dbReference>
<organism evidence="2 3">
    <name type="scientific">Streptomyces aquilus</name>
    <dbReference type="NCBI Taxonomy" id="2548456"/>
    <lineage>
        <taxon>Bacteria</taxon>
        <taxon>Bacillati</taxon>
        <taxon>Actinomycetota</taxon>
        <taxon>Actinomycetes</taxon>
        <taxon>Kitasatosporales</taxon>
        <taxon>Streptomycetaceae</taxon>
        <taxon>Streptomyces</taxon>
    </lineage>
</organism>
<dbReference type="AlphaFoldDB" id="A0A3S9HSY3"/>
<dbReference type="GO" id="GO:0016747">
    <property type="term" value="F:acyltransferase activity, transferring groups other than amino-acyl groups"/>
    <property type="evidence" value="ECO:0007669"/>
    <property type="project" value="InterPro"/>
</dbReference>
<reference evidence="2 3" key="1">
    <citation type="submission" date="2018-12" db="EMBL/GenBank/DDBJ databases">
        <authorList>
            <person name="Li K."/>
        </authorList>
    </citation>
    <scope>NUCLEOTIDE SEQUENCE [LARGE SCALE GENOMIC DNA]</scope>
    <source>
        <strain evidence="3">CR22</strain>
    </source>
</reference>
<sequence length="259" mass="27616">MIEIDPRDLPALSRCFPTGSPGPGTVGEHVLATGNGRWWADRAVLPHSVAVSCTGHVVLRGVPDAPTPETLAPLAGCRIDAPSRFLPALGSAFERLTPWERITWTLQAGPLTATLPMGVTVRHLEAADTEAVHALGPDASWLSASWGGPAGLAASGHAWAAVGRTGRILAVACSYFRGTRHEDVAVHTVPGRRRHRLALACVTSLCADITARGHLPSWNCSVHNRASRLLAWTAGFRLVREHVHYAVGSPMARDRRLSA</sequence>
<keyword evidence="2" id="KW-0808">Transferase</keyword>
<dbReference type="SUPFAM" id="SSF55729">
    <property type="entry name" value="Acyl-CoA N-acyltransferases (Nat)"/>
    <property type="match status" value="1"/>
</dbReference>
<evidence type="ECO:0000259" key="1">
    <source>
        <dbReference type="PROSITE" id="PS51186"/>
    </source>
</evidence>
<dbReference type="InterPro" id="IPR000182">
    <property type="entry name" value="GNAT_dom"/>
</dbReference>
<dbReference type="Pfam" id="PF12746">
    <property type="entry name" value="GNAT_acetyltran"/>
    <property type="match status" value="1"/>
</dbReference>
<accession>A0A3S9HSY3</accession>
<name>A0A3S9HSY3_9ACTN</name>
<dbReference type="RefSeq" id="WP_126269578.1">
    <property type="nucleotide sequence ID" value="NZ_CP034463.1"/>
</dbReference>
<gene>
    <name evidence="2" type="ORF">EJC51_03170</name>
</gene>
<dbReference type="Proteomes" id="UP000280197">
    <property type="component" value="Chromosome"/>
</dbReference>
<dbReference type="EMBL" id="CP034463">
    <property type="protein sequence ID" value="AZP15194.1"/>
    <property type="molecule type" value="Genomic_DNA"/>
</dbReference>
<dbReference type="Gene3D" id="3.40.630.30">
    <property type="match status" value="1"/>
</dbReference>
<feature type="domain" description="N-acetyltransferase" evidence="1">
    <location>
        <begin position="119"/>
        <end position="256"/>
    </location>
</feature>